<dbReference type="STRING" id="595434.RISK_006341"/>
<dbReference type="Proteomes" id="UP000036367">
    <property type="component" value="Unassembled WGS sequence"/>
</dbReference>
<evidence type="ECO:0000313" key="2">
    <source>
        <dbReference type="Proteomes" id="UP000036367"/>
    </source>
</evidence>
<gene>
    <name evidence="1" type="ORF">RISK_006341</name>
</gene>
<sequence length="72" mass="8120">MNGVLETVQWTVRSSFRRLQRLSLNDVDGIRISFQTSKLSGDSTCQILSKHVCSASHSLVFVWRSVSVVLPR</sequence>
<evidence type="ECO:0000313" key="1">
    <source>
        <dbReference type="EMBL" id="KLU01625.1"/>
    </source>
</evidence>
<dbReference type="EMBL" id="LECT01000052">
    <property type="protein sequence ID" value="KLU01625.1"/>
    <property type="molecule type" value="Genomic_DNA"/>
</dbReference>
<comment type="caution">
    <text evidence="1">The sequence shown here is derived from an EMBL/GenBank/DDBJ whole genome shotgun (WGS) entry which is preliminary data.</text>
</comment>
<dbReference type="PATRIC" id="fig|595434.4.peg.6028"/>
<name>A0A0J1B444_RHOIS</name>
<accession>A0A0J1B444</accession>
<organism evidence="1 2">
    <name type="scientific">Rhodopirellula islandica</name>
    <dbReference type="NCBI Taxonomy" id="595434"/>
    <lineage>
        <taxon>Bacteria</taxon>
        <taxon>Pseudomonadati</taxon>
        <taxon>Planctomycetota</taxon>
        <taxon>Planctomycetia</taxon>
        <taxon>Pirellulales</taxon>
        <taxon>Pirellulaceae</taxon>
        <taxon>Rhodopirellula</taxon>
    </lineage>
</organism>
<protein>
    <submittedName>
        <fullName evidence="1">Uncharacterized protein</fullName>
    </submittedName>
</protein>
<keyword evidence="2" id="KW-1185">Reference proteome</keyword>
<proteinExistence type="predicted"/>
<dbReference type="AlphaFoldDB" id="A0A0J1B444"/>
<reference evidence="1" key="1">
    <citation type="submission" date="2015-05" db="EMBL/GenBank/DDBJ databases">
        <title>Permanent draft genome of Rhodopirellula islandicus K833.</title>
        <authorList>
            <person name="Kizina J."/>
            <person name="Richter M."/>
            <person name="Glockner F.O."/>
            <person name="Harder J."/>
        </authorList>
    </citation>
    <scope>NUCLEOTIDE SEQUENCE [LARGE SCALE GENOMIC DNA]</scope>
    <source>
        <strain evidence="1">K833</strain>
    </source>
</reference>